<keyword evidence="4" id="KW-1185">Reference proteome</keyword>
<dbReference type="InterPro" id="IPR001789">
    <property type="entry name" value="Sig_transdc_resp-reg_receiver"/>
</dbReference>
<dbReference type="Gene3D" id="3.40.50.2300">
    <property type="match status" value="1"/>
</dbReference>
<comment type="caution">
    <text evidence="3">The sequence shown here is derived from an EMBL/GenBank/DDBJ whole genome shotgun (WGS) entry which is preliminary data.</text>
</comment>
<dbReference type="InterPro" id="IPR011006">
    <property type="entry name" value="CheY-like_superfamily"/>
</dbReference>
<name>A0A401JCB0_9PROT</name>
<dbReference type="GO" id="GO:0000160">
    <property type="term" value="P:phosphorelay signal transduction system"/>
    <property type="evidence" value="ECO:0007669"/>
    <property type="project" value="InterPro"/>
</dbReference>
<dbReference type="PANTHER" id="PTHR44520:SF1">
    <property type="entry name" value="TWO-COMPONENT SYSTEM REGULATORY PROTEIN"/>
    <property type="match status" value="1"/>
</dbReference>
<dbReference type="AlphaFoldDB" id="A0A401JCB0"/>
<dbReference type="SUPFAM" id="SSF52172">
    <property type="entry name" value="CheY-like"/>
    <property type="match status" value="1"/>
</dbReference>
<proteinExistence type="predicted"/>
<dbReference type="CDD" id="cd17557">
    <property type="entry name" value="REC_Rcp-like"/>
    <property type="match status" value="1"/>
</dbReference>
<dbReference type="PROSITE" id="PS50110">
    <property type="entry name" value="RESPONSE_REGULATORY"/>
    <property type="match status" value="1"/>
</dbReference>
<dbReference type="RefSeq" id="WP_223247693.1">
    <property type="nucleotide sequence ID" value="NZ_BGOW01000009.1"/>
</dbReference>
<feature type="domain" description="Response regulatory" evidence="2">
    <location>
        <begin position="8"/>
        <end position="136"/>
    </location>
</feature>
<keyword evidence="1" id="KW-0597">Phosphoprotein</keyword>
<evidence type="ECO:0000313" key="3">
    <source>
        <dbReference type="EMBL" id="GBL45318.1"/>
    </source>
</evidence>
<feature type="modified residue" description="4-aspartylphosphate" evidence="1">
    <location>
        <position position="69"/>
    </location>
</feature>
<accession>A0A401JCB0</accession>
<dbReference type="SMART" id="SM00448">
    <property type="entry name" value="REC"/>
    <property type="match status" value="1"/>
</dbReference>
<dbReference type="EMBL" id="BGOW01000009">
    <property type="protein sequence ID" value="GBL45318.1"/>
    <property type="molecule type" value="Genomic_DNA"/>
</dbReference>
<reference evidence="3 4" key="1">
    <citation type="journal article" date="2019" name="Front. Microbiol.">
        <title>Genomes of Neutrophilic Sulfur-Oxidizing Chemolithoautotrophs Representing 9 Proteobacterial Species From 8 Genera.</title>
        <authorList>
            <person name="Watanabe T."/>
            <person name="Kojima H."/>
            <person name="Umezawa K."/>
            <person name="Hori C."/>
            <person name="Takasuka T.E."/>
            <person name="Kato Y."/>
            <person name="Fukui M."/>
        </authorList>
    </citation>
    <scope>NUCLEOTIDE SEQUENCE [LARGE SCALE GENOMIC DNA]</scope>
    <source>
        <strain evidence="3 4">TTN</strain>
    </source>
</reference>
<gene>
    <name evidence="3" type="ORF">SFMTTN_1125</name>
</gene>
<sequence length="154" mass="17111">MMNITLPTLLLVEDDPNDIMLFRRAKDKTNLANPLQVVEDGEAAVAYLSGQGQYADRNRYPLPALVLLDLKLPRKSGLEVLAWLREQPGLRRLPVVVMTSSKESTDVGLAYDLGANSYLVKPVAFDNLLEMIKALGLYWFILNEKPDINPSIGG</sequence>
<dbReference type="Proteomes" id="UP000286806">
    <property type="component" value="Unassembled WGS sequence"/>
</dbReference>
<protein>
    <submittedName>
        <fullName evidence="3">Response regulator</fullName>
    </submittedName>
</protein>
<evidence type="ECO:0000256" key="1">
    <source>
        <dbReference type="PROSITE-ProRule" id="PRU00169"/>
    </source>
</evidence>
<evidence type="ECO:0000313" key="4">
    <source>
        <dbReference type="Proteomes" id="UP000286806"/>
    </source>
</evidence>
<evidence type="ECO:0000259" key="2">
    <source>
        <dbReference type="PROSITE" id="PS50110"/>
    </source>
</evidence>
<dbReference type="Pfam" id="PF00072">
    <property type="entry name" value="Response_reg"/>
    <property type="match status" value="1"/>
</dbReference>
<dbReference type="PANTHER" id="PTHR44520">
    <property type="entry name" value="RESPONSE REGULATOR RCP1-RELATED"/>
    <property type="match status" value="1"/>
</dbReference>
<dbReference type="InterPro" id="IPR052893">
    <property type="entry name" value="TCS_response_regulator"/>
</dbReference>
<organism evidence="3 4">
    <name type="scientific">Sulfuriferula multivorans</name>
    <dbReference type="NCBI Taxonomy" id="1559896"/>
    <lineage>
        <taxon>Bacteria</taxon>
        <taxon>Pseudomonadati</taxon>
        <taxon>Pseudomonadota</taxon>
        <taxon>Betaproteobacteria</taxon>
        <taxon>Nitrosomonadales</taxon>
        <taxon>Sulfuricellaceae</taxon>
        <taxon>Sulfuriferula</taxon>
    </lineage>
</organism>